<feature type="region of interest" description="Disordered" evidence="1">
    <location>
        <begin position="195"/>
        <end position="219"/>
    </location>
</feature>
<accession>S7XJM1</accession>
<keyword evidence="4" id="KW-1185">Reference proteome</keyword>
<evidence type="ECO:0000259" key="2">
    <source>
        <dbReference type="SMART" id="SM01272"/>
    </source>
</evidence>
<dbReference type="GO" id="GO:0010494">
    <property type="term" value="C:cytoplasmic stress granule"/>
    <property type="evidence" value="ECO:0007669"/>
    <property type="project" value="TreeGrafter"/>
</dbReference>
<dbReference type="SMART" id="SM01272">
    <property type="entry name" value="LsmAD"/>
    <property type="match status" value="1"/>
</dbReference>
<dbReference type="OMA" id="VKDWNQF"/>
<feature type="compositionally biased region" description="Basic and acidic residues" evidence="1">
    <location>
        <begin position="275"/>
        <end position="307"/>
    </location>
</feature>
<dbReference type="STRING" id="1358809.S7XJM1"/>
<feature type="region of interest" description="Disordered" evidence="1">
    <location>
        <begin position="240"/>
        <end position="307"/>
    </location>
</feature>
<feature type="domain" description="LsmAD" evidence="2">
    <location>
        <begin position="125"/>
        <end position="193"/>
    </location>
</feature>
<feature type="compositionally biased region" description="Basic and acidic residues" evidence="1">
    <location>
        <begin position="240"/>
        <end position="268"/>
    </location>
</feature>
<dbReference type="InterPro" id="IPR009604">
    <property type="entry name" value="LsmAD_domain"/>
</dbReference>
<evidence type="ECO:0000313" key="4">
    <source>
        <dbReference type="Proteomes" id="UP000014978"/>
    </source>
</evidence>
<feature type="compositionally biased region" description="Basic residues" evidence="1">
    <location>
        <begin position="200"/>
        <end position="213"/>
    </location>
</feature>
<dbReference type="InParanoid" id="S7XJM1"/>
<organism evidence="3 4">
    <name type="scientific">Spraguea lophii (strain 42_110)</name>
    <name type="common">Microsporidian parasite</name>
    <dbReference type="NCBI Taxonomy" id="1358809"/>
    <lineage>
        <taxon>Eukaryota</taxon>
        <taxon>Fungi</taxon>
        <taxon>Fungi incertae sedis</taxon>
        <taxon>Microsporidia</taxon>
        <taxon>Spragueidae</taxon>
        <taxon>Spraguea</taxon>
    </lineage>
</organism>
<name>S7XJM1_SPRLO</name>
<dbReference type="AlphaFoldDB" id="S7XJM1"/>
<dbReference type="InterPro" id="IPR045117">
    <property type="entry name" value="ATXN2-like"/>
</dbReference>
<reference evidence="4" key="1">
    <citation type="journal article" date="2013" name="PLoS Genet.">
        <title>The genome of Spraguea lophii and the basis of host-microsporidian interactions.</title>
        <authorList>
            <person name="Campbell S.E."/>
            <person name="Williams T.A."/>
            <person name="Yousuf A."/>
            <person name="Soanes D.M."/>
            <person name="Paszkiewicz K.H."/>
            <person name="Williams B.A.P."/>
        </authorList>
    </citation>
    <scope>NUCLEOTIDE SEQUENCE [LARGE SCALE GENOMIC DNA]</scope>
    <source>
        <strain evidence="4">42_110</strain>
    </source>
</reference>
<dbReference type="GO" id="GO:0034063">
    <property type="term" value="P:stress granule assembly"/>
    <property type="evidence" value="ECO:0007669"/>
    <property type="project" value="TreeGrafter"/>
</dbReference>
<dbReference type="GO" id="GO:0003729">
    <property type="term" value="F:mRNA binding"/>
    <property type="evidence" value="ECO:0007669"/>
    <property type="project" value="TreeGrafter"/>
</dbReference>
<comment type="caution">
    <text evidence="3">The sequence shown here is derived from an EMBL/GenBank/DDBJ whole genome shotgun (WGS) entry which is preliminary data.</text>
</comment>
<dbReference type="PANTHER" id="PTHR12854">
    <property type="entry name" value="ATAXIN 2-RELATED"/>
    <property type="match status" value="1"/>
</dbReference>
<dbReference type="Proteomes" id="UP000014978">
    <property type="component" value="Unassembled WGS sequence"/>
</dbReference>
<gene>
    <name evidence="3" type="ORF">SLOPH_1333</name>
</gene>
<dbReference type="PANTHER" id="PTHR12854:SF7">
    <property type="entry name" value="ATAXIN-2 HOMOLOG"/>
    <property type="match status" value="1"/>
</dbReference>
<dbReference type="Pfam" id="PF06741">
    <property type="entry name" value="LsmAD"/>
    <property type="match status" value="1"/>
</dbReference>
<proteinExistence type="predicted"/>
<protein>
    <submittedName>
        <fullName evidence="3">LsmAD domain protein</fullName>
    </submittedName>
</protein>
<dbReference type="VEuPathDB" id="MicrosporidiaDB:SLOPH_1333"/>
<evidence type="ECO:0000313" key="3">
    <source>
        <dbReference type="EMBL" id="EPR79209.1"/>
    </source>
</evidence>
<dbReference type="HOGENOM" id="CLU_076170_0_0_1"/>
<dbReference type="OrthoDB" id="2275718at2759"/>
<sequence>MNFLVEITTTNNKTFVGNLLGMEDDNLILDNCCIDNDMSIKYKIWIKRSDIVEIEEINGDINKPEDYSNINKSIEGVNDIVTDKEMVKKDKKEKDWKSMRFDGDIEILEGSARNWNQFEANEKLFGVKPHFDESLYTEVLDKNAEYYKKNLDEALKIEKEILSSKTRDSHRLEERGIRVNGNEEEKYSLVKKFDDDEKTRKGKKKGKDKKRNIKRESALVGQGKLTEEIKGWNIEESRRRMEERNKMSREKEVTGEKNKTSREKEITGEKNVMNKGKEIQEERNKTNKEKEIREERNRMNKEKADEKNKLNKEININISKNTINETKNTSIIHNTNKESKLPIKVSYTRSIADTFKNVKIYIGNITNKFTGSLEPKESWFMKEEIKDKHYNKES</sequence>
<evidence type="ECO:0000256" key="1">
    <source>
        <dbReference type="SAM" id="MobiDB-lite"/>
    </source>
</evidence>
<dbReference type="EMBL" id="ATCN01000348">
    <property type="protein sequence ID" value="EPR79209.1"/>
    <property type="molecule type" value="Genomic_DNA"/>
</dbReference>